<dbReference type="PANTHER" id="PTHR43252:SF4">
    <property type="entry name" value="TRANSCRIPTIONAL REGULATORY PROTEIN"/>
    <property type="match status" value="1"/>
</dbReference>
<dbReference type="InterPro" id="IPR036390">
    <property type="entry name" value="WH_DNA-bd_sf"/>
</dbReference>
<comment type="caution">
    <text evidence="3">The sequence shown here is derived from an EMBL/GenBank/DDBJ whole genome shotgun (WGS) entry which is preliminary data.</text>
</comment>
<gene>
    <name evidence="3" type="ORF">GT003_16975</name>
</gene>
<evidence type="ECO:0000313" key="4">
    <source>
        <dbReference type="Proteomes" id="UP000558113"/>
    </source>
</evidence>
<dbReference type="InterPro" id="IPR036388">
    <property type="entry name" value="WH-like_DNA-bd_sf"/>
</dbReference>
<dbReference type="Proteomes" id="UP000558113">
    <property type="component" value="Unassembled WGS sequence"/>
</dbReference>
<evidence type="ECO:0000259" key="1">
    <source>
        <dbReference type="Pfam" id="PF03551"/>
    </source>
</evidence>
<name>A0A7X5BZG6_9BACL</name>
<keyword evidence="4" id="KW-1185">Reference proteome</keyword>
<evidence type="ECO:0000313" key="3">
    <source>
        <dbReference type="EMBL" id="NBC70697.1"/>
    </source>
</evidence>
<dbReference type="SUPFAM" id="SSF46785">
    <property type="entry name" value="Winged helix' DNA-binding domain"/>
    <property type="match status" value="1"/>
</dbReference>
<dbReference type="InterPro" id="IPR005149">
    <property type="entry name" value="Tscrpt_reg_PadR_N"/>
</dbReference>
<dbReference type="Pfam" id="PF10400">
    <property type="entry name" value="Vir_act_alpha_C"/>
    <property type="match status" value="1"/>
</dbReference>
<feature type="domain" description="Transcription regulator PadR N-terminal" evidence="1">
    <location>
        <begin position="8"/>
        <end position="77"/>
    </location>
</feature>
<organism evidence="3 4">
    <name type="scientific">Paenibacillus sacheonensis</name>
    <dbReference type="NCBI Taxonomy" id="742054"/>
    <lineage>
        <taxon>Bacteria</taxon>
        <taxon>Bacillati</taxon>
        <taxon>Bacillota</taxon>
        <taxon>Bacilli</taxon>
        <taxon>Bacillales</taxon>
        <taxon>Paenibacillaceae</taxon>
        <taxon>Paenibacillus</taxon>
    </lineage>
</organism>
<sequence>MNTLSYGLLSLLSNSADSGYDLMRKIQPFWPAKHSQIYPLLAQLESGGYVQHTLVVQSDKPDKKVYSITPIGKEALRSWLTEPACEPNTRDELVLKLYCMEQGELADIRRLLETRVAYSQDKLAWLQAKLEVYSLQQPPPPLGTLLLMKKAEYHFESDLSWSEWALRQLVERQNQEEPNPR</sequence>
<dbReference type="OrthoDB" id="9783723at2"/>
<evidence type="ECO:0000259" key="2">
    <source>
        <dbReference type="Pfam" id="PF10400"/>
    </source>
</evidence>
<dbReference type="InterPro" id="IPR018309">
    <property type="entry name" value="Tscrpt_reg_PadR_C"/>
</dbReference>
<reference evidence="3 4" key="1">
    <citation type="submission" date="2020-01" db="EMBL/GenBank/DDBJ databases">
        <title>Paenibacillus soybeanensis sp. nov. isolated from the nodules of soybean (Glycine max(L.) Merr).</title>
        <authorList>
            <person name="Wang H."/>
        </authorList>
    </citation>
    <scope>NUCLEOTIDE SEQUENCE [LARGE SCALE GENOMIC DNA]</scope>
    <source>
        <strain evidence="3 4">DSM 23054</strain>
    </source>
</reference>
<dbReference type="EMBL" id="JAAAMU010000008">
    <property type="protein sequence ID" value="NBC70697.1"/>
    <property type="molecule type" value="Genomic_DNA"/>
</dbReference>
<accession>A0A7X5BZG6</accession>
<feature type="domain" description="Transcription regulator PadR C-terminal" evidence="2">
    <location>
        <begin position="89"/>
        <end position="169"/>
    </location>
</feature>
<dbReference type="RefSeq" id="WP_161699910.1">
    <property type="nucleotide sequence ID" value="NZ_JAAAMU010000008.1"/>
</dbReference>
<dbReference type="Pfam" id="PF03551">
    <property type="entry name" value="PadR"/>
    <property type="match status" value="1"/>
</dbReference>
<dbReference type="PANTHER" id="PTHR43252">
    <property type="entry name" value="TRANSCRIPTIONAL REGULATOR YQJI"/>
    <property type="match status" value="1"/>
</dbReference>
<protein>
    <submittedName>
        <fullName evidence="3">PadR family transcriptional regulator</fullName>
    </submittedName>
</protein>
<dbReference type="Gene3D" id="1.10.10.10">
    <property type="entry name" value="Winged helix-like DNA-binding domain superfamily/Winged helix DNA-binding domain"/>
    <property type="match status" value="1"/>
</dbReference>
<dbReference type="AlphaFoldDB" id="A0A7X5BZG6"/>
<proteinExistence type="predicted"/>